<reference evidence="2" key="1">
    <citation type="submission" date="2021-03" db="EMBL/GenBank/DDBJ databases">
        <authorList>
            <person name="Li Z."/>
            <person name="Yang C."/>
        </authorList>
    </citation>
    <scope>NUCLEOTIDE SEQUENCE</scope>
    <source>
        <strain evidence="2">Dzin_1.0</strain>
        <tissue evidence="2">Leaf</tissue>
    </source>
</reference>
<keyword evidence="3" id="KW-1185">Reference proteome</keyword>
<protein>
    <recommendedName>
        <fullName evidence="4">SPRY domain-containing protein</fullName>
    </recommendedName>
</protein>
<dbReference type="EMBL" id="JAGGNH010000001">
    <property type="protein sequence ID" value="KAJ0983862.1"/>
    <property type="molecule type" value="Genomic_DNA"/>
</dbReference>
<keyword evidence="1" id="KW-1133">Transmembrane helix</keyword>
<comment type="caution">
    <text evidence="2">The sequence shown here is derived from an EMBL/GenBank/DDBJ whole genome shotgun (WGS) entry which is preliminary data.</text>
</comment>
<proteinExistence type="predicted"/>
<dbReference type="Gene3D" id="2.60.120.920">
    <property type="match status" value="1"/>
</dbReference>
<dbReference type="AlphaFoldDB" id="A0A9D5D3W1"/>
<feature type="transmembrane region" description="Helical" evidence="1">
    <location>
        <begin position="7"/>
        <end position="28"/>
    </location>
</feature>
<sequence length="466" mass="51561">MKQWVELLFAGLVLGGPILFFPFLLLVYCCCRRQQTSMKTTINFTDPVTTTSHSEKLEAGLSKFNLPLSNSNSNSNSNPKDKLRFHQRHEHHHQHHYHQRHAFHWDEHPRLITDAAENGWSRFAFCCLTSSRSSQYWSLCGTVQQHEVDYDDDDNNWDIPLGASESMQIVKLNPSISSSSYAKMSLPLPGPPLSISSSFPQEAYFEITILNLQMNAVHHNRPVSKQHSKSDRMKLIQDNSFQDQSDLDELSQSGYFASPTSRSEAVVFSLGLSVDVVGGIPPTKSSMLPGTYPGSIGFHSNGSVHLDGMKLVFESERTEWGGVNRVIGLGFNPRKKKVLLTVDSELVHIIHCNSDAYKSPLYPVLAANDAGVTVLVNMGQRGFRYAPANAQRTPNPCFFRSPAAPDVTTPGAASMLGSEDSRELFSVGTLGSEKYDIATMNSVNNSSSKKSGNATDAESDLFEIVL</sequence>
<evidence type="ECO:0000313" key="3">
    <source>
        <dbReference type="Proteomes" id="UP001085076"/>
    </source>
</evidence>
<dbReference type="PANTHER" id="PTHR44991">
    <property type="entry name" value="IMMUNOGLOBULIN SUPERFAMILY MEMBER 5"/>
    <property type="match status" value="1"/>
</dbReference>
<evidence type="ECO:0000256" key="1">
    <source>
        <dbReference type="SAM" id="Phobius"/>
    </source>
</evidence>
<evidence type="ECO:0000313" key="2">
    <source>
        <dbReference type="EMBL" id="KAJ0983862.1"/>
    </source>
</evidence>
<dbReference type="OrthoDB" id="258495at2759"/>
<organism evidence="2 3">
    <name type="scientific">Dioscorea zingiberensis</name>
    <dbReference type="NCBI Taxonomy" id="325984"/>
    <lineage>
        <taxon>Eukaryota</taxon>
        <taxon>Viridiplantae</taxon>
        <taxon>Streptophyta</taxon>
        <taxon>Embryophyta</taxon>
        <taxon>Tracheophyta</taxon>
        <taxon>Spermatophyta</taxon>
        <taxon>Magnoliopsida</taxon>
        <taxon>Liliopsida</taxon>
        <taxon>Dioscoreales</taxon>
        <taxon>Dioscoreaceae</taxon>
        <taxon>Dioscorea</taxon>
    </lineage>
</organism>
<evidence type="ECO:0008006" key="4">
    <source>
        <dbReference type="Google" id="ProtNLM"/>
    </source>
</evidence>
<accession>A0A9D5D3W1</accession>
<name>A0A9D5D3W1_9LILI</name>
<dbReference type="Proteomes" id="UP001085076">
    <property type="component" value="Miscellaneous, Linkage group lg01"/>
</dbReference>
<dbReference type="InterPro" id="IPR043136">
    <property type="entry name" value="B30.2/SPRY_sf"/>
</dbReference>
<keyword evidence="1" id="KW-0472">Membrane</keyword>
<dbReference type="PANTHER" id="PTHR44991:SF1">
    <property type="entry name" value="IMMUNOGLOBULIN SUPERFAMILY MEMBER 5"/>
    <property type="match status" value="1"/>
</dbReference>
<reference evidence="2" key="2">
    <citation type="journal article" date="2022" name="Hortic Res">
        <title>The genome of Dioscorea zingiberensis sheds light on the biosynthesis, origin and evolution of the medicinally important diosgenin saponins.</title>
        <authorList>
            <person name="Li Y."/>
            <person name="Tan C."/>
            <person name="Li Z."/>
            <person name="Guo J."/>
            <person name="Li S."/>
            <person name="Chen X."/>
            <person name="Wang C."/>
            <person name="Dai X."/>
            <person name="Yang H."/>
            <person name="Song W."/>
            <person name="Hou L."/>
            <person name="Xu J."/>
            <person name="Tong Z."/>
            <person name="Xu A."/>
            <person name="Yuan X."/>
            <person name="Wang W."/>
            <person name="Yang Q."/>
            <person name="Chen L."/>
            <person name="Sun Z."/>
            <person name="Wang K."/>
            <person name="Pan B."/>
            <person name="Chen J."/>
            <person name="Bao Y."/>
            <person name="Liu F."/>
            <person name="Qi X."/>
            <person name="Gang D.R."/>
            <person name="Wen J."/>
            <person name="Li J."/>
        </authorList>
    </citation>
    <scope>NUCLEOTIDE SEQUENCE</scope>
    <source>
        <strain evidence="2">Dzin_1.0</strain>
    </source>
</reference>
<keyword evidence="1" id="KW-0812">Transmembrane</keyword>
<gene>
    <name evidence="2" type="ORF">J5N97_002218</name>
</gene>